<comment type="caution">
    <text evidence="2">The sequence shown here is derived from an EMBL/GenBank/DDBJ whole genome shotgun (WGS) entry which is preliminary data.</text>
</comment>
<feature type="transmembrane region" description="Helical" evidence="1">
    <location>
        <begin position="109"/>
        <end position="130"/>
    </location>
</feature>
<gene>
    <name evidence="2" type="ORF">A2639_03195</name>
</gene>
<dbReference type="AlphaFoldDB" id="A0A1G2HL39"/>
<evidence type="ECO:0000313" key="2">
    <source>
        <dbReference type="EMBL" id="OGZ63175.1"/>
    </source>
</evidence>
<accession>A0A1G2HL39</accession>
<keyword evidence="1" id="KW-1133">Transmembrane helix</keyword>
<dbReference type="Proteomes" id="UP000178991">
    <property type="component" value="Unassembled WGS sequence"/>
</dbReference>
<evidence type="ECO:0000256" key="1">
    <source>
        <dbReference type="SAM" id="Phobius"/>
    </source>
</evidence>
<name>A0A1G2HL39_9BACT</name>
<evidence type="ECO:0000313" key="3">
    <source>
        <dbReference type="Proteomes" id="UP000178991"/>
    </source>
</evidence>
<protein>
    <submittedName>
        <fullName evidence="2">Uncharacterized protein</fullName>
    </submittedName>
</protein>
<dbReference type="EMBL" id="MHOL01000005">
    <property type="protein sequence ID" value="OGZ63175.1"/>
    <property type="molecule type" value="Genomic_DNA"/>
</dbReference>
<proteinExistence type="predicted"/>
<keyword evidence="1" id="KW-0472">Membrane</keyword>
<organism evidence="2 3">
    <name type="scientific">Candidatus Staskawiczbacteria bacterium RIFCSPHIGHO2_01_FULL_34_27</name>
    <dbReference type="NCBI Taxonomy" id="1802199"/>
    <lineage>
        <taxon>Bacteria</taxon>
        <taxon>Candidatus Staskawicziibacteriota</taxon>
    </lineage>
</organism>
<reference evidence="2 3" key="1">
    <citation type="journal article" date="2016" name="Nat. Commun.">
        <title>Thousands of microbial genomes shed light on interconnected biogeochemical processes in an aquifer system.</title>
        <authorList>
            <person name="Anantharaman K."/>
            <person name="Brown C.T."/>
            <person name="Hug L.A."/>
            <person name="Sharon I."/>
            <person name="Castelle C.J."/>
            <person name="Probst A.J."/>
            <person name="Thomas B.C."/>
            <person name="Singh A."/>
            <person name="Wilkins M.J."/>
            <person name="Karaoz U."/>
            <person name="Brodie E.L."/>
            <person name="Williams K.H."/>
            <person name="Hubbard S.S."/>
            <person name="Banfield J.F."/>
        </authorList>
    </citation>
    <scope>NUCLEOTIDE SEQUENCE [LARGE SCALE GENOMIC DNA]</scope>
</reference>
<feature type="transmembrane region" description="Helical" evidence="1">
    <location>
        <begin position="137"/>
        <end position="156"/>
    </location>
</feature>
<sequence length="237" mass="25645">MLLYKKTALCNNPCCKEPLNFSCLARQAANLRPFGLRLAGHRGTSPEIVVVITDAPAADVEPTAGPARTHRAATRIKRARKRPVIDVQVFACFIKILELVEHVLQDGFILAFLLTALVVRLILVFLIGFLSIADPNGVCAVFGIALVGLDGAVQVFPIAPAGKLLFAGVVDLIPGQPPGYNDEPVKAVLVVGNFHSRQIRREVEVLLVESTPLGELFAIDKGQFPCLGDDRFHDHLA</sequence>
<keyword evidence="1" id="KW-0812">Transmembrane</keyword>